<dbReference type="AlphaFoldDB" id="A0A0F9HXH2"/>
<gene>
    <name evidence="1" type="ORF">LCGC14_1651150</name>
</gene>
<feature type="non-terminal residue" evidence="1">
    <location>
        <position position="1"/>
    </location>
</feature>
<comment type="caution">
    <text evidence="1">The sequence shown here is derived from an EMBL/GenBank/DDBJ whole genome shotgun (WGS) entry which is preliminary data.</text>
</comment>
<accession>A0A0F9HXH2</accession>
<sequence length="329" mass="37402">ISAYIPKINKKDFFRAIVNVLNLQVDSDSLSKKVILKSFDDLLTSQEQNWSKNLDTSKAIDEGITLPYAQNNHFKYMPNEKLNRTDSDSSYYINNDLLTKDKDLINLPFGVTDGSVRKNLYTGRGVAVAEYPVYIMESHKLTGINYSSGTNTFTIDGEGMEYDAGDYIEVEGGAFIEYRQITTRTSETAGVVGVNFDKTVVSEDYYLRRFRIQELIPPRLTKVIASQGNFNILQGTEDITTLMSGNKEAVFEDSLLWSSIIANSYQNLLDNIANPLIIKPRFRFEASEFAAIDMLKKVYLEQYASSFVINRILQYRSDGFCFVELIRIN</sequence>
<reference evidence="1" key="1">
    <citation type="journal article" date="2015" name="Nature">
        <title>Complex archaea that bridge the gap between prokaryotes and eukaryotes.</title>
        <authorList>
            <person name="Spang A."/>
            <person name="Saw J.H."/>
            <person name="Jorgensen S.L."/>
            <person name="Zaremba-Niedzwiedzka K."/>
            <person name="Martijn J."/>
            <person name="Lind A.E."/>
            <person name="van Eijk R."/>
            <person name="Schleper C."/>
            <person name="Guy L."/>
            <person name="Ettema T.J."/>
        </authorList>
    </citation>
    <scope>NUCLEOTIDE SEQUENCE</scope>
</reference>
<dbReference type="EMBL" id="LAZR01013887">
    <property type="protein sequence ID" value="KKM19877.1"/>
    <property type="molecule type" value="Genomic_DNA"/>
</dbReference>
<proteinExistence type="predicted"/>
<protein>
    <submittedName>
        <fullName evidence="1">Uncharacterized protein</fullName>
    </submittedName>
</protein>
<organism evidence="1">
    <name type="scientific">marine sediment metagenome</name>
    <dbReference type="NCBI Taxonomy" id="412755"/>
    <lineage>
        <taxon>unclassified sequences</taxon>
        <taxon>metagenomes</taxon>
        <taxon>ecological metagenomes</taxon>
    </lineage>
</organism>
<name>A0A0F9HXH2_9ZZZZ</name>
<evidence type="ECO:0000313" key="1">
    <source>
        <dbReference type="EMBL" id="KKM19877.1"/>
    </source>
</evidence>